<dbReference type="PANTHER" id="PTHR10625:SF10">
    <property type="entry name" value="HISTONE DEACETYLASE HDAC1"/>
    <property type="match status" value="1"/>
</dbReference>
<dbReference type="Proteomes" id="UP001205185">
    <property type="component" value="Unassembled WGS sequence"/>
</dbReference>
<evidence type="ECO:0000256" key="4">
    <source>
        <dbReference type="ARBA" id="ARBA00022627"/>
    </source>
</evidence>
<dbReference type="SUPFAM" id="SSF52768">
    <property type="entry name" value="Arginase/deacetylase"/>
    <property type="match status" value="1"/>
</dbReference>
<evidence type="ECO:0000313" key="6">
    <source>
        <dbReference type="EMBL" id="MCP2267599.1"/>
    </source>
</evidence>
<protein>
    <recommendedName>
        <fullName evidence="3">Acetoin utilization protein AcuC</fullName>
    </recommendedName>
</protein>
<evidence type="ECO:0000256" key="1">
    <source>
        <dbReference type="ARBA" id="ARBA00005101"/>
    </source>
</evidence>
<keyword evidence="4" id="KW-0006">Acetoin catabolism</keyword>
<name>A0ABT1I4P4_9PSEU</name>
<gene>
    <name evidence="6" type="ORF">LV75_000081</name>
</gene>
<evidence type="ECO:0000256" key="3">
    <source>
        <dbReference type="ARBA" id="ARBA00020218"/>
    </source>
</evidence>
<comment type="similarity">
    <text evidence="2">Belongs to the histone deacetylase family.</text>
</comment>
<evidence type="ECO:0000256" key="2">
    <source>
        <dbReference type="ARBA" id="ARBA00005947"/>
    </source>
</evidence>
<comment type="pathway">
    <text evidence="1">Ketone degradation; acetoin degradation.</text>
</comment>
<dbReference type="InterPro" id="IPR000286">
    <property type="entry name" value="HDACs"/>
</dbReference>
<comment type="caution">
    <text evidence="6">The sequence shown here is derived from an EMBL/GenBank/DDBJ whole genome shotgun (WGS) entry which is preliminary data.</text>
</comment>
<proteinExistence type="inferred from homology"/>
<dbReference type="Pfam" id="PF00850">
    <property type="entry name" value="Hist_deacetyl"/>
    <property type="match status" value="1"/>
</dbReference>
<sequence length="399" mass="42704">MGDRMDTGDRVDTAVVWDPALLGYDLGGDHPFNPIRLDLTMRLARALGVLDGIDLIAPDPADDAELGRVHRPDYVAAVREAPMASWDVGHGLGTADNPVFDQMHAASALVVGGSLAAARHIAEGNADRAISLAGGLHHAMPDRAAGFCVYNDCAVAISWLLDNGFDRVAYLDVDVHHGDGVQTVFYDDPRVLTISLHQHPATLWPGTGSVSELGGPGAQGTSVNIPLAPGTRDPAWLRAFHATVPSLLAAFRPQVLVTQCGVDTHVEDPLADLALSVDGHREIYRTVRELAELHTGGKWLVTGGGGYELLRVVPRSWTHLLATVLDRDIPVETAIPVDWATTVRKIAPNTVLPTVMGDGADVTFERWGGGRDQPVDTVIRDVRGAIFPLHGLDPDDPRD</sequence>
<dbReference type="RefSeq" id="WP_253884531.1">
    <property type="nucleotide sequence ID" value="NZ_BAAAVB010000002.1"/>
</dbReference>
<dbReference type="InterPro" id="IPR023801">
    <property type="entry name" value="His_deacetylse_dom"/>
</dbReference>
<reference evidence="6 7" key="1">
    <citation type="submission" date="2022-06" db="EMBL/GenBank/DDBJ databases">
        <title>Genomic Encyclopedia of Archaeal and Bacterial Type Strains, Phase II (KMG-II): from individual species to whole genera.</title>
        <authorList>
            <person name="Goeker M."/>
        </authorList>
    </citation>
    <scope>NUCLEOTIDE SEQUENCE [LARGE SCALE GENOMIC DNA]</scope>
    <source>
        <strain evidence="6 7">DSM 44255</strain>
    </source>
</reference>
<dbReference type="CDD" id="cd09994">
    <property type="entry name" value="HDAC_AcuC_like"/>
    <property type="match status" value="1"/>
</dbReference>
<accession>A0ABT1I4P4</accession>
<dbReference type="InterPro" id="IPR003085">
    <property type="entry name" value="AcuC"/>
</dbReference>
<organism evidence="6 7">
    <name type="scientific">Actinokineospora diospyrosa</name>
    <dbReference type="NCBI Taxonomy" id="103728"/>
    <lineage>
        <taxon>Bacteria</taxon>
        <taxon>Bacillati</taxon>
        <taxon>Actinomycetota</taxon>
        <taxon>Actinomycetes</taxon>
        <taxon>Pseudonocardiales</taxon>
        <taxon>Pseudonocardiaceae</taxon>
        <taxon>Actinokineospora</taxon>
    </lineage>
</organism>
<evidence type="ECO:0000259" key="5">
    <source>
        <dbReference type="Pfam" id="PF00850"/>
    </source>
</evidence>
<evidence type="ECO:0000313" key="7">
    <source>
        <dbReference type="Proteomes" id="UP001205185"/>
    </source>
</evidence>
<dbReference type="PRINTS" id="PR01270">
    <property type="entry name" value="HDASUPER"/>
</dbReference>
<dbReference type="InterPro" id="IPR037138">
    <property type="entry name" value="His_deacetylse_dom_sf"/>
</dbReference>
<dbReference type="InterPro" id="IPR023696">
    <property type="entry name" value="Ureohydrolase_dom_sf"/>
</dbReference>
<feature type="domain" description="Histone deacetylase" evidence="5">
    <location>
        <begin position="30"/>
        <end position="323"/>
    </location>
</feature>
<dbReference type="EMBL" id="JAMTCO010000001">
    <property type="protein sequence ID" value="MCP2267599.1"/>
    <property type="molecule type" value="Genomic_DNA"/>
</dbReference>
<dbReference type="Gene3D" id="3.40.800.20">
    <property type="entry name" value="Histone deacetylase domain"/>
    <property type="match status" value="1"/>
</dbReference>
<keyword evidence="7" id="KW-1185">Reference proteome</keyword>
<dbReference type="PRINTS" id="PR01272">
    <property type="entry name" value="ACUCPROTEIN"/>
</dbReference>
<dbReference type="PANTHER" id="PTHR10625">
    <property type="entry name" value="HISTONE DEACETYLASE HDAC1-RELATED"/>
    <property type="match status" value="1"/>
</dbReference>